<dbReference type="InterPro" id="IPR017701">
    <property type="entry name" value="Se_rdtase_YgfK"/>
</dbReference>
<feature type="domain" description="4Fe-4S ferredoxin-type" evidence="4">
    <location>
        <begin position="901"/>
        <end position="932"/>
    </location>
</feature>
<accession>A0AAV5B210</accession>
<comment type="caution">
    <text evidence="5">The sequence shown here is derived from an EMBL/GenBank/DDBJ whole genome shotgun (WGS) entry which is preliminary data.</text>
</comment>
<dbReference type="PANTHER" id="PTHR42783">
    <property type="entry name" value="GLUTAMATE SYNTHASE [NADPH] SMALL CHAIN"/>
    <property type="match status" value="1"/>
</dbReference>
<dbReference type="EMBL" id="BQKC01000001">
    <property type="protein sequence ID" value="GJM54909.1"/>
    <property type="molecule type" value="Genomic_DNA"/>
</dbReference>
<dbReference type="PANTHER" id="PTHR42783:SF3">
    <property type="entry name" value="GLUTAMATE SYNTHASE [NADPH] SMALL CHAIN-RELATED"/>
    <property type="match status" value="1"/>
</dbReference>
<sequence length="998" mass="108271">MSDIMRPIGFDHLMTWILDEYRTKGTVFGEQRVVRCDPERAFPIFDERIETPFGMAAGPNTQLAQNLVAGYVCGARFFELKTVQKMDGAELSACVPKPCILASDEAYNCEWSTELTVPQAFAEYVKAWVACKLIAREFGFGDPDGFVFNMSVGYDYEGITTPKIDAYIEGMKDASDTEVFKEAIAWTRDHLDLFEVVDEAFVDSITPHVSASITESTLHGCPPAEIEKIATHLICEKGLNTYVKCNPTLLGYEFARTTLDGLGYDYVAFDDHHFVEDLQWADAVPMIERLRALCNERGLEFGVKLTNTFPVDVTRSELPSEEMYMSGRSLYPLSIALAAKIAERFDGTLRMSYSGGADAHNMADLVSAGIWPVTVATTILKPGGYERLSQIMGLLTELPGEAFTGADPERIAELADEAAHGDACRKPIKPLPERHIPGELPITDCFTAPCRHDCPIHQDIPGYLRAVDEGRYADALRIVLERNALPFMTGTLCPHHCTDACMRNYVDAHVLIREAKLEAAKRGFAAVAPALAATEKSSDRRVAIVGGGPAGLACACFLTRAGVPATIFERAESLGGVVRHVIPGFRIADEDIQKDIDLCLAYGAEVRCGVEVDSVDALKDEGFTDVVVATGAWAPAPQVLSEGGELDALEFLAQAKESPETLDLGTDVVVIGGGNTAMDVARAAKRIPGVENVRLVYRRNRRYMPAEEEELVFALEDGVEFMELLSPGKLHEGSLTCDVMALGAPDASGRRRPEPTGETVEVPATSVIVAVGEKVECGLFESAGVELTDRGIPAVSANLASNVEGVWVSGDARRGPATIVEAIADAAVVAASISGCDFNGQSAQNIDPEYGRALATRGDVAHDCGHCTPTRCLGCPTVCEACVEVCPNRANVAVRMPGMRQRQIVHVDGMCNECGNCAVFCPYSEGRPYKDKLTVFWGEEDFENSENEGFLEVDGGVKVRLDGQVAVFDPDDGDCGLPDGVRRTIQAVRRDYAYLLCR</sequence>
<dbReference type="InterPro" id="IPR017896">
    <property type="entry name" value="4Fe4S_Fe-S-bd"/>
</dbReference>
<dbReference type="InterPro" id="IPR023753">
    <property type="entry name" value="FAD/NAD-binding_dom"/>
</dbReference>
<evidence type="ECO:0000259" key="4">
    <source>
        <dbReference type="PROSITE" id="PS51379"/>
    </source>
</evidence>
<dbReference type="Pfam" id="PF07992">
    <property type="entry name" value="Pyr_redox_2"/>
    <property type="match status" value="1"/>
</dbReference>
<gene>
    <name evidence="5" type="ORF">ATOP_05640</name>
</gene>
<dbReference type="Gene3D" id="1.10.1060.10">
    <property type="entry name" value="Alpha-helical ferredoxin"/>
    <property type="match status" value="1"/>
</dbReference>
<dbReference type="Pfam" id="PF14691">
    <property type="entry name" value="Fer4_20"/>
    <property type="match status" value="1"/>
</dbReference>
<dbReference type="SUPFAM" id="SSF46548">
    <property type="entry name" value="alpha-helical ferredoxin"/>
    <property type="match status" value="1"/>
</dbReference>
<evidence type="ECO:0000256" key="2">
    <source>
        <dbReference type="ARBA" id="ARBA00023004"/>
    </source>
</evidence>
<dbReference type="PROSITE" id="PS00198">
    <property type="entry name" value="4FE4S_FER_1"/>
    <property type="match status" value="1"/>
</dbReference>
<protein>
    <submittedName>
        <fullName evidence="5">Selenate reductase subunit YgfK</fullName>
    </submittedName>
</protein>
<reference evidence="5" key="1">
    <citation type="journal article" date="2022" name="Int. J. Syst. Evol. Microbiol.">
        <title>Granulimonas faecalis gen. nov., sp. nov., and Leptogranulimonas caecicola gen. nov., sp. nov., novel lactate-producing Atopobiaceae bacteria isolated from mouse intestines, and an emended description of the family Atopobiaceae.</title>
        <authorList>
            <person name="Morinaga K."/>
            <person name="Kusada H."/>
            <person name="Sakamoto S."/>
            <person name="Murakami T."/>
            <person name="Toyoda A."/>
            <person name="Mori H."/>
            <person name="Meng X.Y."/>
            <person name="Takashino M."/>
            <person name="Murotomi K."/>
            <person name="Tamaki H."/>
        </authorList>
    </citation>
    <scope>NUCLEOTIDE SEQUENCE</scope>
    <source>
        <strain evidence="5">OPF53</strain>
    </source>
</reference>
<dbReference type="InterPro" id="IPR009051">
    <property type="entry name" value="Helical_ferredxn"/>
</dbReference>
<dbReference type="Gene3D" id="3.50.50.60">
    <property type="entry name" value="FAD/NAD(P)-binding domain"/>
    <property type="match status" value="2"/>
</dbReference>
<evidence type="ECO:0000313" key="5">
    <source>
        <dbReference type="EMBL" id="GJM54909.1"/>
    </source>
</evidence>
<dbReference type="AlphaFoldDB" id="A0AAV5B210"/>
<dbReference type="InterPro" id="IPR028261">
    <property type="entry name" value="DPD_II"/>
</dbReference>
<evidence type="ECO:0000256" key="1">
    <source>
        <dbReference type="ARBA" id="ARBA00022723"/>
    </source>
</evidence>
<keyword evidence="3" id="KW-0411">Iron-sulfur</keyword>
<dbReference type="PRINTS" id="PR00419">
    <property type="entry name" value="ADXRDTASE"/>
</dbReference>
<dbReference type="SUPFAM" id="SSF54862">
    <property type="entry name" value="4Fe-4S ferredoxins"/>
    <property type="match status" value="1"/>
</dbReference>
<dbReference type="NCBIfam" id="TIGR03315">
    <property type="entry name" value="Se_ygfK"/>
    <property type="match status" value="1"/>
</dbReference>
<dbReference type="SUPFAM" id="SSF51395">
    <property type="entry name" value="FMN-linked oxidoreductases"/>
    <property type="match status" value="1"/>
</dbReference>
<dbReference type="PROSITE" id="PS51379">
    <property type="entry name" value="4FE4S_FER_2"/>
    <property type="match status" value="1"/>
</dbReference>
<evidence type="ECO:0000313" key="6">
    <source>
        <dbReference type="Proteomes" id="UP001055025"/>
    </source>
</evidence>
<dbReference type="SUPFAM" id="SSF51971">
    <property type="entry name" value="Nucleotide-binding domain"/>
    <property type="match status" value="1"/>
</dbReference>
<dbReference type="GO" id="GO:0051536">
    <property type="term" value="F:iron-sulfur cluster binding"/>
    <property type="evidence" value="ECO:0007669"/>
    <property type="project" value="UniProtKB-KW"/>
</dbReference>
<name>A0AAV5B210_9ACTN</name>
<organism evidence="5 6">
    <name type="scientific">Granulimonas faecalis</name>
    <dbReference type="NCBI Taxonomy" id="2894155"/>
    <lineage>
        <taxon>Bacteria</taxon>
        <taxon>Bacillati</taxon>
        <taxon>Actinomycetota</taxon>
        <taxon>Coriobacteriia</taxon>
        <taxon>Coriobacteriales</taxon>
        <taxon>Kribbibacteriaceae</taxon>
        <taxon>Granulimonas</taxon>
    </lineage>
</organism>
<proteinExistence type="predicted"/>
<dbReference type="Proteomes" id="UP001055025">
    <property type="component" value="Unassembled WGS sequence"/>
</dbReference>
<dbReference type="RefSeq" id="WP_265590614.1">
    <property type="nucleotide sequence ID" value="NZ_BQKC01000001.1"/>
</dbReference>
<dbReference type="GO" id="GO:0016491">
    <property type="term" value="F:oxidoreductase activity"/>
    <property type="evidence" value="ECO:0007669"/>
    <property type="project" value="InterPro"/>
</dbReference>
<keyword evidence="6" id="KW-1185">Reference proteome</keyword>
<dbReference type="InterPro" id="IPR017900">
    <property type="entry name" value="4Fe4S_Fe_S_CS"/>
</dbReference>
<keyword evidence="1" id="KW-0479">Metal-binding</keyword>
<evidence type="ECO:0000256" key="3">
    <source>
        <dbReference type="ARBA" id="ARBA00023014"/>
    </source>
</evidence>
<dbReference type="GO" id="GO:0046872">
    <property type="term" value="F:metal ion binding"/>
    <property type="evidence" value="ECO:0007669"/>
    <property type="project" value="UniProtKB-KW"/>
</dbReference>
<keyword evidence="2" id="KW-0408">Iron</keyword>
<dbReference type="InterPro" id="IPR036188">
    <property type="entry name" value="FAD/NAD-bd_sf"/>
</dbReference>